<dbReference type="Gene3D" id="3.40.50.170">
    <property type="entry name" value="Formyl transferase, N-terminal domain"/>
    <property type="match status" value="1"/>
</dbReference>
<comment type="catalytic activity">
    <reaction evidence="7 8">
        <text>L-methionyl-tRNA(fMet) + (6R)-10-formyltetrahydrofolate = N-formyl-L-methionyl-tRNA(fMet) + (6S)-5,6,7,8-tetrahydrofolate + H(+)</text>
        <dbReference type="Rhea" id="RHEA:24380"/>
        <dbReference type="Rhea" id="RHEA-COMP:9952"/>
        <dbReference type="Rhea" id="RHEA-COMP:9953"/>
        <dbReference type="ChEBI" id="CHEBI:15378"/>
        <dbReference type="ChEBI" id="CHEBI:57453"/>
        <dbReference type="ChEBI" id="CHEBI:78530"/>
        <dbReference type="ChEBI" id="CHEBI:78844"/>
        <dbReference type="ChEBI" id="CHEBI:195366"/>
        <dbReference type="EC" id="2.1.2.9"/>
    </reaction>
</comment>
<dbReference type="PROSITE" id="PS00373">
    <property type="entry name" value="GART"/>
    <property type="match status" value="1"/>
</dbReference>
<dbReference type="InterPro" id="IPR001555">
    <property type="entry name" value="GART_AS"/>
</dbReference>
<evidence type="ECO:0000313" key="12">
    <source>
        <dbReference type="Proteomes" id="UP000184404"/>
    </source>
</evidence>
<keyword evidence="12" id="KW-1185">Reference proteome</keyword>
<dbReference type="EMBL" id="FQUG01000004">
    <property type="protein sequence ID" value="SHE79810.1"/>
    <property type="molecule type" value="Genomic_DNA"/>
</dbReference>
<keyword evidence="5 8" id="KW-0808">Transferase</keyword>
<evidence type="ECO:0000313" key="11">
    <source>
        <dbReference type="EMBL" id="SHE79810.1"/>
    </source>
</evidence>
<dbReference type="OrthoDB" id="9802815at2"/>
<evidence type="ECO:0000259" key="10">
    <source>
        <dbReference type="Pfam" id="PF02911"/>
    </source>
</evidence>
<evidence type="ECO:0000256" key="7">
    <source>
        <dbReference type="ARBA" id="ARBA00048558"/>
    </source>
</evidence>
<dbReference type="PANTHER" id="PTHR11138">
    <property type="entry name" value="METHIONYL-TRNA FORMYLTRANSFERASE"/>
    <property type="match status" value="1"/>
</dbReference>
<dbReference type="InterPro" id="IPR005793">
    <property type="entry name" value="Formyl_trans_C"/>
</dbReference>
<gene>
    <name evidence="8" type="primary">fmt</name>
    <name evidence="11" type="ORF">SAMN02745190_01210</name>
</gene>
<dbReference type="InterPro" id="IPR044135">
    <property type="entry name" value="Met-tRNA-FMT_C"/>
</dbReference>
<keyword evidence="6 8" id="KW-0648">Protein biosynthesis</keyword>
<dbReference type="STRING" id="1123243.SAMN02745190_01210"/>
<evidence type="ECO:0000256" key="1">
    <source>
        <dbReference type="ARBA" id="ARBA00002606"/>
    </source>
</evidence>
<dbReference type="InterPro" id="IPR036477">
    <property type="entry name" value="Formyl_transf_N_sf"/>
</dbReference>
<dbReference type="CDD" id="cd08646">
    <property type="entry name" value="FMT_core_Met-tRNA-FMT_N"/>
    <property type="match status" value="1"/>
</dbReference>
<evidence type="ECO:0000259" key="9">
    <source>
        <dbReference type="Pfam" id="PF00551"/>
    </source>
</evidence>
<proteinExistence type="inferred from homology"/>
<feature type="domain" description="Formyl transferase C-terminal" evidence="10">
    <location>
        <begin position="206"/>
        <end position="302"/>
    </location>
</feature>
<dbReference type="PANTHER" id="PTHR11138:SF5">
    <property type="entry name" value="METHIONYL-TRNA FORMYLTRANSFERASE, MITOCHONDRIAL"/>
    <property type="match status" value="1"/>
</dbReference>
<dbReference type="CDD" id="cd08704">
    <property type="entry name" value="Met_tRNA_FMT_C"/>
    <property type="match status" value="1"/>
</dbReference>
<dbReference type="InterPro" id="IPR041711">
    <property type="entry name" value="Met-tRNA-FMT_N"/>
</dbReference>
<evidence type="ECO:0000256" key="3">
    <source>
        <dbReference type="ARBA" id="ARBA00012261"/>
    </source>
</evidence>
<dbReference type="GO" id="GO:0005829">
    <property type="term" value="C:cytosol"/>
    <property type="evidence" value="ECO:0007669"/>
    <property type="project" value="TreeGrafter"/>
</dbReference>
<dbReference type="AlphaFoldDB" id="A0A1M4WF68"/>
<dbReference type="GO" id="GO:0004479">
    <property type="term" value="F:methionyl-tRNA formyltransferase activity"/>
    <property type="evidence" value="ECO:0007669"/>
    <property type="project" value="UniProtKB-UniRule"/>
</dbReference>
<dbReference type="Pfam" id="PF00551">
    <property type="entry name" value="Formyl_trans_N"/>
    <property type="match status" value="1"/>
</dbReference>
<protein>
    <recommendedName>
        <fullName evidence="4 8">Methionyl-tRNA formyltransferase</fullName>
        <ecNumber evidence="3 8">2.1.2.9</ecNumber>
    </recommendedName>
</protein>
<comment type="similarity">
    <text evidence="2 8">Belongs to the Fmt family.</text>
</comment>
<organism evidence="11 12">
    <name type="scientific">Schwartzia succinivorans DSM 10502</name>
    <dbReference type="NCBI Taxonomy" id="1123243"/>
    <lineage>
        <taxon>Bacteria</taxon>
        <taxon>Bacillati</taxon>
        <taxon>Bacillota</taxon>
        <taxon>Negativicutes</taxon>
        <taxon>Selenomonadales</taxon>
        <taxon>Selenomonadaceae</taxon>
        <taxon>Schwartzia</taxon>
    </lineage>
</organism>
<evidence type="ECO:0000256" key="4">
    <source>
        <dbReference type="ARBA" id="ARBA00016014"/>
    </source>
</evidence>
<dbReference type="InterPro" id="IPR011034">
    <property type="entry name" value="Formyl_transferase-like_C_sf"/>
</dbReference>
<dbReference type="Gene3D" id="3.10.25.10">
    <property type="entry name" value="Formyl transferase, C-terminal domain"/>
    <property type="match status" value="1"/>
</dbReference>
<dbReference type="Pfam" id="PF02911">
    <property type="entry name" value="Formyl_trans_C"/>
    <property type="match status" value="1"/>
</dbReference>
<evidence type="ECO:0000256" key="6">
    <source>
        <dbReference type="ARBA" id="ARBA00022917"/>
    </source>
</evidence>
<dbReference type="InterPro" id="IPR037022">
    <property type="entry name" value="Formyl_trans_C_sf"/>
</dbReference>
<evidence type="ECO:0000256" key="8">
    <source>
        <dbReference type="HAMAP-Rule" id="MF_00182"/>
    </source>
</evidence>
<feature type="binding site" evidence="8">
    <location>
        <begin position="111"/>
        <end position="114"/>
    </location>
    <ligand>
        <name>(6S)-5,6,7,8-tetrahydrofolate</name>
        <dbReference type="ChEBI" id="CHEBI:57453"/>
    </ligand>
</feature>
<dbReference type="RefSeq" id="WP_072935281.1">
    <property type="nucleotide sequence ID" value="NZ_FQUG01000004.1"/>
</dbReference>
<dbReference type="EC" id="2.1.2.9" evidence="3 8"/>
<dbReference type="InterPro" id="IPR002376">
    <property type="entry name" value="Formyl_transf_N"/>
</dbReference>
<evidence type="ECO:0000256" key="5">
    <source>
        <dbReference type="ARBA" id="ARBA00022679"/>
    </source>
</evidence>
<dbReference type="SUPFAM" id="SSF53328">
    <property type="entry name" value="Formyltransferase"/>
    <property type="match status" value="1"/>
</dbReference>
<dbReference type="NCBIfam" id="TIGR00460">
    <property type="entry name" value="fmt"/>
    <property type="match status" value="1"/>
</dbReference>
<feature type="domain" description="Formyl transferase N-terminal" evidence="9">
    <location>
        <begin position="21"/>
        <end position="181"/>
    </location>
</feature>
<sequence>MSKLRTIFMGTPEFAVPCAKKLTEISDVIAVVTQPDQRSGRGQKFTATPVKKFAQEKGIPVYQPIKVKADDFVPILEALKPDLIVVVAFGQILSQRILDIPKYGCINVHASLLPRYRGAAPMQWCLINGEKETGVTTMFMNAGLDTGDMLQKSVVEITPDMNLETLHDTLSEKGAELLASTVQALQEGTLERTPQDDSLSNYAPMITKETGRIDWKKSAQEIHNLVRGLDSWPGAYTTLDGKLFKIWRTRCTEASVDAAPGEVVNLTKKGFMIGTGDGALEILELQAPGKKRMSAANFVCGHSLDEHTRFDVLD</sequence>
<dbReference type="HAMAP" id="MF_00182">
    <property type="entry name" value="Formyl_trans"/>
    <property type="match status" value="1"/>
</dbReference>
<dbReference type="InterPro" id="IPR005794">
    <property type="entry name" value="Fmt"/>
</dbReference>
<dbReference type="SUPFAM" id="SSF50486">
    <property type="entry name" value="FMT C-terminal domain-like"/>
    <property type="match status" value="1"/>
</dbReference>
<name>A0A1M4WF68_9FIRM</name>
<evidence type="ECO:0000256" key="2">
    <source>
        <dbReference type="ARBA" id="ARBA00010699"/>
    </source>
</evidence>
<comment type="function">
    <text evidence="1 8">Attaches a formyl group to the free amino group of methionyl-tRNA(fMet). The formyl group appears to play a dual role in the initiator identity of N-formylmethionyl-tRNA by promoting its recognition by IF2 and preventing the misappropriation of this tRNA by the elongation apparatus.</text>
</comment>
<accession>A0A1M4WF68</accession>
<reference evidence="11 12" key="1">
    <citation type="submission" date="2016-11" db="EMBL/GenBank/DDBJ databases">
        <authorList>
            <person name="Jaros S."/>
            <person name="Januszkiewicz K."/>
            <person name="Wedrychowicz H."/>
        </authorList>
    </citation>
    <scope>NUCLEOTIDE SEQUENCE [LARGE SCALE GENOMIC DNA]</scope>
    <source>
        <strain evidence="11 12">DSM 10502</strain>
    </source>
</reference>
<dbReference type="Proteomes" id="UP000184404">
    <property type="component" value="Unassembled WGS sequence"/>
</dbReference>
<dbReference type="FunFam" id="3.40.50.12230:FF:000001">
    <property type="entry name" value="Methionyl-tRNA formyltransferase"/>
    <property type="match status" value="1"/>
</dbReference>